<dbReference type="Ensembl" id="ENSPEMT00000034505.1">
    <property type="protein sequence ID" value="ENSPEMP00000037178.1"/>
    <property type="gene ID" value="ENSPEMG00000024773.1"/>
</dbReference>
<keyword evidence="1" id="KW-0812">Transmembrane</keyword>
<reference evidence="2" key="2">
    <citation type="submission" date="2025-08" db="UniProtKB">
        <authorList>
            <consortium name="Ensembl"/>
        </authorList>
    </citation>
    <scope>IDENTIFICATION</scope>
</reference>
<dbReference type="AlphaFoldDB" id="A0A8C9CTV2"/>
<name>A0A8C9CTV2_PERMB</name>
<feature type="transmembrane region" description="Helical" evidence="1">
    <location>
        <begin position="65"/>
        <end position="88"/>
    </location>
</feature>
<reference evidence="2 3" key="1">
    <citation type="submission" date="2018-10" db="EMBL/GenBank/DDBJ databases">
        <title>Improved assembly of the deer mouse Peromyscus maniculatus genome.</title>
        <authorList>
            <person name="Lassance J.-M."/>
            <person name="Hoekstra H.E."/>
        </authorList>
    </citation>
    <scope>NUCLEOTIDE SEQUENCE [LARGE SCALE GENOMIC DNA]</scope>
</reference>
<organism evidence="2 3">
    <name type="scientific">Peromyscus maniculatus bairdii</name>
    <name type="common">Prairie deer mouse</name>
    <dbReference type="NCBI Taxonomy" id="230844"/>
    <lineage>
        <taxon>Eukaryota</taxon>
        <taxon>Metazoa</taxon>
        <taxon>Chordata</taxon>
        <taxon>Craniata</taxon>
        <taxon>Vertebrata</taxon>
        <taxon>Euteleostomi</taxon>
        <taxon>Mammalia</taxon>
        <taxon>Eutheria</taxon>
        <taxon>Euarchontoglires</taxon>
        <taxon>Glires</taxon>
        <taxon>Rodentia</taxon>
        <taxon>Myomorpha</taxon>
        <taxon>Muroidea</taxon>
        <taxon>Cricetidae</taxon>
        <taxon>Neotominae</taxon>
        <taxon>Peromyscus</taxon>
    </lineage>
</organism>
<accession>A0A8C9CTV2</accession>
<keyword evidence="1" id="KW-1133">Transmembrane helix</keyword>
<keyword evidence="1" id="KW-0472">Membrane</keyword>
<keyword evidence="3" id="KW-1185">Reference proteome</keyword>
<sequence length="98" mass="10905">VVSPNYNPVTTNVVSLFLRELSPDRDIVWGPICKRLHQMTLMSGDKCISSFHETDKFFKLIGTQVILHGIANTLAFRFLSLILALTSLSNRLGSGSVR</sequence>
<evidence type="ECO:0000313" key="2">
    <source>
        <dbReference type="Ensembl" id="ENSPEMP00000037178.1"/>
    </source>
</evidence>
<reference evidence="2" key="3">
    <citation type="submission" date="2025-09" db="UniProtKB">
        <authorList>
            <consortium name="Ensembl"/>
        </authorList>
    </citation>
    <scope>IDENTIFICATION</scope>
</reference>
<protein>
    <submittedName>
        <fullName evidence="2">Uncharacterized protein</fullName>
    </submittedName>
</protein>
<evidence type="ECO:0000256" key="1">
    <source>
        <dbReference type="SAM" id="Phobius"/>
    </source>
</evidence>
<evidence type="ECO:0000313" key="3">
    <source>
        <dbReference type="Proteomes" id="UP000694547"/>
    </source>
</evidence>
<dbReference type="Proteomes" id="UP000694547">
    <property type="component" value="Chromosome 3"/>
</dbReference>
<proteinExistence type="predicted"/>